<protein>
    <submittedName>
        <fullName evidence="3">Leucine Rich Repeat (LRR)-containing protein</fullName>
    </submittedName>
    <submittedName>
        <fullName evidence="4">Leucine_Rich Repeat (LRR)-containing protein</fullName>
    </submittedName>
</protein>
<keyword evidence="2" id="KW-0677">Repeat</keyword>
<evidence type="ECO:0000313" key="5">
    <source>
        <dbReference type="Proteomes" id="UP001642409"/>
    </source>
</evidence>
<dbReference type="PANTHER" id="PTHR46652:SF3">
    <property type="entry name" value="LEUCINE-RICH REPEAT-CONTAINING PROTEIN 9"/>
    <property type="match status" value="1"/>
</dbReference>
<reference evidence="3" key="1">
    <citation type="submission" date="2023-06" db="EMBL/GenBank/DDBJ databases">
        <authorList>
            <person name="Kurt Z."/>
        </authorList>
    </citation>
    <scope>NUCLEOTIDE SEQUENCE</scope>
</reference>
<dbReference type="InterPro" id="IPR001611">
    <property type="entry name" value="Leu-rich_rpt"/>
</dbReference>
<sequence length="284" mass="33410">MQKSALLKSIKNSYEQYMINKYKYCNNDKWLTIIDNEELASFRFTDTLHITKLQIINCKQLNFVRVPLLLVDLTLNDCALNQINGIQLIVHLKTLNLAHNSITDINPLKNLVELTYLDAQHNQLCKIDTLSYLVNLRELILNNNQIFDVSPLKQLNLRKLYLDHNEIIDGTPLCKFSQSDVSLFNNKILHFRYLKSLNYYYFHKMFRMISIQDQRVPTRDEIYFSALSISNNDISQKINEQLIKLNNISKTSRAKILRLSIPVNSLMQRMDCMVQYYLKISGFF</sequence>
<dbReference type="InterPro" id="IPR050836">
    <property type="entry name" value="SDS22/Internalin_LRR"/>
</dbReference>
<dbReference type="Gene3D" id="3.80.10.10">
    <property type="entry name" value="Ribonuclease Inhibitor"/>
    <property type="match status" value="1"/>
</dbReference>
<evidence type="ECO:0000256" key="1">
    <source>
        <dbReference type="ARBA" id="ARBA00022614"/>
    </source>
</evidence>
<dbReference type="InterPro" id="IPR032675">
    <property type="entry name" value="LRR_dom_sf"/>
</dbReference>
<dbReference type="Proteomes" id="UP001642409">
    <property type="component" value="Unassembled WGS sequence"/>
</dbReference>
<evidence type="ECO:0000313" key="4">
    <source>
        <dbReference type="EMBL" id="CAL6110231.1"/>
    </source>
</evidence>
<comment type="caution">
    <text evidence="3">The sequence shown here is derived from an EMBL/GenBank/DDBJ whole genome shotgun (WGS) entry which is preliminary data.</text>
</comment>
<dbReference type="SUPFAM" id="SSF52058">
    <property type="entry name" value="L domain-like"/>
    <property type="match status" value="1"/>
</dbReference>
<gene>
    <name evidence="4" type="ORF">HINF_LOCUS75820</name>
    <name evidence="3" type="ORF">HINF_LOCUS9687</name>
</gene>
<dbReference type="EMBL" id="CAXDID020000684">
    <property type="protein sequence ID" value="CAL6110231.1"/>
    <property type="molecule type" value="Genomic_DNA"/>
</dbReference>
<proteinExistence type="predicted"/>
<dbReference type="InterPro" id="IPR025875">
    <property type="entry name" value="Leu-rich_rpt_4"/>
</dbReference>
<keyword evidence="5" id="KW-1185">Reference proteome</keyword>
<dbReference type="AlphaFoldDB" id="A0AA86NKW5"/>
<dbReference type="EMBL" id="CATOUU010000242">
    <property type="protein sequence ID" value="CAI9922042.1"/>
    <property type="molecule type" value="Genomic_DNA"/>
</dbReference>
<keyword evidence="1" id="KW-0433">Leucine-rich repeat</keyword>
<evidence type="ECO:0000313" key="3">
    <source>
        <dbReference type="EMBL" id="CAI9922042.1"/>
    </source>
</evidence>
<dbReference type="PANTHER" id="PTHR46652">
    <property type="entry name" value="LEUCINE-RICH REPEAT AND IQ DOMAIN-CONTAINING PROTEIN 1-RELATED"/>
    <property type="match status" value="1"/>
</dbReference>
<dbReference type="Pfam" id="PF12799">
    <property type="entry name" value="LRR_4"/>
    <property type="match status" value="1"/>
</dbReference>
<reference evidence="4 5" key="2">
    <citation type="submission" date="2024-07" db="EMBL/GenBank/DDBJ databases">
        <authorList>
            <person name="Akdeniz Z."/>
        </authorList>
    </citation>
    <scope>NUCLEOTIDE SEQUENCE [LARGE SCALE GENOMIC DNA]</scope>
</reference>
<accession>A0AA86NKW5</accession>
<dbReference type="PROSITE" id="PS51450">
    <property type="entry name" value="LRR"/>
    <property type="match status" value="3"/>
</dbReference>
<evidence type="ECO:0000256" key="2">
    <source>
        <dbReference type="ARBA" id="ARBA00022737"/>
    </source>
</evidence>
<organism evidence="3">
    <name type="scientific">Hexamita inflata</name>
    <dbReference type="NCBI Taxonomy" id="28002"/>
    <lineage>
        <taxon>Eukaryota</taxon>
        <taxon>Metamonada</taxon>
        <taxon>Diplomonadida</taxon>
        <taxon>Hexamitidae</taxon>
        <taxon>Hexamitinae</taxon>
        <taxon>Hexamita</taxon>
    </lineage>
</organism>
<name>A0AA86NKW5_9EUKA</name>